<feature type="region of interest" description="Disordered" evidence="4">
    <location>
        <begin position="1"/>
        <end position="118"/>
    </location>
</feature>
<name>A0A3R7CQ87_CLOSI</name>
<evidence type="ECO:0000256" key="3">
    <source>
        <dbReference type="ARBA" id="ARBA00023242"/>
    </source>
</evidence>
<dbReference type="GO" id="GO:0005634">
    <property type="term" value="C:nucleus"/>
    <property type="evidence" value="ECO:0007669"/>
    <property type="project" value="UniProtKB-SubCell"/>
</dbReference>
<feature type="compositionally biased region" description="Polar residues" evidence="4">
    <location>
        <begin position="865"/>
        <end position="881"/>
    </location>
</feature>
<evidence type="ECO:0000256" key="4">
    <source>
        <dbReference type="SAM" id="MobiDB-lite"/>
    </source>
</evidence>
<organism evidence="5 6">
    <name type="scientific">Clonorchis sinensis</name>
    <name type="common">Chinese liver fluke</name>
    <dbReference type="NCBI Taxonomy" id="79923"/>
    <lineage>
        <taxon>Eukaryota</taxon>
        <taxon>Metazoa</taxon>
        <taxon>Spiralia</taxon>
        <taxon>Lophotrochozoa</taxon>
        <taxon>Platyhelminthes</taxon>
        <taxon>Trematoda</taxon>
        <taxon>Digenea</taxon>
        <taxon>Opisthorchiida</taxon>
        <taxon>Opisthorchiata</taxon>
        <taxon>Opisthorchiidae</taxon>
        <taxon>Clonorchis</taxon>
    </lineage>
</organism>
<feature type="compositionally biased region" description="Polar residues" evidence="4">
    <location>
        <begin position="916"/>
        <end position="932"/>
    </location>
</feature>
<feature type="region of interest" description="Disordered" evidence="4">
    <location>
        <begin position="865"/>
        <end position="901"/>
    </location>
</feature>
<reference evidence="5 6" key="2">
    <citation type="journal article" date="2021" name="Genomics">
        <title>High-quality reference genome for Clonorchis sinensis.</title>
        <authorList>
            <person name="Young N.D."/>
            <person name="Stroehlein A.J."/>
            <person name="Kinkar L."/>
            <person name="Wang T."/>
            <person name="Sohn W.M."/>
            <person name="Chang B.C.H."/>
            <person name="Kaur P."/>
            <person name="Weisz D."/>
            <person name="Dudchenko O."/>
            <person name="Aiden E.L."/>
            <person name="Korhonen P.K."/>
            <person name="Gasser R.B."/>
        </authorList>
    </citation>
    <scope>NUCLEOTIDE SEQUENCE [LARGE SCALE GENOMIC DNA]</scope>
    <source>
        <strain evidence="5">Cs-k2</strain>
    </source>
</reference>
<dbReference type="Proteomes" id="UP000286415">
    <property type="component" value="Unassembled WGS sequence"/>
</dbReference>
<comment type="subcellular location">
    <subcellularLocation>
        <location evidence="1">Nucleus</location>
    </subcellularLocation>
</comment>
<dbReference type="InterPro" id="IPR015943">
    <property type="entry name" value="WD40/YVTN_repeat-like_dom_sf"/>
</dbReference>
<protein>
    <submittedName>
        <fullName evidence="5">Uncharacterized protein</fullName>
    </submittedName>
</protein>
<dbReference type="GO" id="GO:0006383">
    <property type="term" value="P:transcription by RNA polymerase III"/>
    <property type="evidence" value="ECO:0007669"/>
    <property type="project" value="TreeGrafter"/>
</dbReference>
<dbReference type="PANTHER" id="PTHR15052:SF2">
    <property type="entry name" value="GENERAL TRANSCRIPTION FACTOR 3C POLYPEPTIDE 2"/>
    <property type="match status" value="1"/>
</dbReference>
<evidence type="ECO:0000313" key="6">
    <source>
        <dbReference type="Proteomes" id="UP000286415"/>
    </source>
</evidence>
<dbReference type="AlphaFoldDB" id="A0A3R7CQ87"/>
<evidence type="ECO:0000256" key="1">
    <source>
        <dbReference type="ARBA" id="ARBA00004123"/>
    </source>
</evidence>
<dbReference type="GO" id="GO:0000127">
    <property type="term" value="C:transcription factor TFIIIC complex"/>
    <property type="evidence" value="ECO:0007669"/>
    <property type="project" value="TreeGrafter"/>
</dbReference>
<comment type="caution">
    <text evidence="5">The sequence shown here is derived from an EMBL/GenBank/DDBJ whole genome shotgun (WGS) entry which is preliminary data.</text>
</comment>
<proteinExistence type="predicted"/>
<dbReference type="PANTHER" id="PTHR15052">
    <property type="entry name" value="RNA POLYMERASE III TRANSCRIPTION INITIATION FACTOR COMPLEX SUBUNIT"/>
    <property type="match status" value="1"/>
</dbReference>
<feature type="compositionally biased region" description="Basic and acidic residues" evidence="4">
    <location>
        <begin position="886"/>
        <end position="898"/>
    </location>
</feature>
<feature type="compositionally biased region" description="Acidic residues" evidence="4">
    <location>
        <begin position="28"/>
        <end position="40"/>
    </location>
</feature>
<dbReference type="InterPro" id="IPR036322">
    <property type="entry name" value="WD40_repeat_dom_sf"/>
</dbReference>
<dbReference type="Gene3D" id="2.130.10.10">
    <property type="entry name" value="YVTN repeat-like/Quinoprotein amine dehydrogenase"/>
    <property type="match status" value="1"/>
</dbReference>
<dbReference type="InterPro" id="IPR052416">
    <property type="entry name" value="GTF3C_component"/>
</dbReference>
<sequence>MPEERRSRASSSKALKAISKMARRSSDNDDDEDDETEENASDLSGSVYENESETDSSTNSSSSSVVATSDEPKTPQSDSADDSTIGPRRSGRLKRTSLSAARMTLTRRNSTIGATETSDRTRVQSSHFSPLCWVLAACRRRLSKSIKQMAIDHFSKAIEALKISFKHAEHPFAFQPSILYKEAFQVRQDALFATTFMWHPYNYSDTLAFLPRPANSPMLSVETPASTTESALLPKESAVKRLKRFEFDREKNLLYVGGFVKSIAWCPTRLYKETVSTESSKDPTYLAVATYPTPGTRVPFSDPPSVTTGLIQIWNCGQMGLLKPSTWWRPEPHIFIAHDWGHVLHLCWLPIPVTLAVRTLYTTNAPSPWIHRTLGHLIVACQDGYVRVFSVPRFILDTVYFGTKRSIPLYRLNDKCVMKLSPSAIKHPDWVGWPTQLHIRAQYPNRLFVGYSRGHVALYDLSCVNPMYFNAAECHLAPVRLFHLINGPVRSMSLNCVNGRMLLVQGMNFHIQVWDIEDSVAQTADSPEMSYSVNHGLPGSEVLWHSRGDMWFFSRENTFQRRALLNSRGVPMRNYADLITQSDNLVGMTMFPAAPDSLRHLIPLGLQCVTRLDLSEPLNTLLCATDRGRLELVLCTLDGRSNLTIKERYLSQMRVPVCQWTMEQVEFTAESLDDVFRRLTASKCYILPASATFTPPALSNDFSDPTCGDCTSERSFCWHKLWSSYKLTAQTEDQVPMKPSADYFKTPFLSISEARFCPNVESATWIAMGTACGFVQFYCADFLYLSEFSELLNEAEISSSSSCLNSGKMAEIKSISTPYIWRHSRVKLGASDTQNVARRRALRTAREGLPKGISRPHSRISLLSTSRRENVSLSDSDTTEAMTDITDERADASSDTRKRVTRRRTITSSYLILTDSELSPSSDSDQTEPCTG</sequence>
<dbReference type="OrthoDB" id="6233170at2759"/>
<gene>
    <name evidence="5" type="ORF">CSKR_107217</name>
</gene>
<dbReference type="InParanoid" id="A0A3R7CQ87"/>
<feature type="compositionally biased region" description="Polar residues" evidence="4">
    <location>
        <begin position="106"/>
        <end position="116"/>
    </location>
</feature>
<feature type="compositionally biased region" description="Low complexity" evidence="4">
    <location>
        <begin position="55"/>
        <end position="69"/>
    </location>
</feature>
<dbReference type="EMBL" id="NIRI02000010">
    <property type="protein sequence ID" value="KAG5454398.1"/>
    <property type="molecule type" value="Genomic_DNA"/>
</dbReference>
<reference evidence="5 6" key="1">
    <citation type="journal article" date="2018" name="Biotechnol. Adv.">
        <title>Improved genomic resources and new bioinformatic workflow for the carcinogenic parasite Clonorchis sinensis: Biotechnological implications.</title>
        <authorList>
            <person name="Wang D."/>
            <person name="Korhonen P.K."/>
            <person name="Gasser R.B."/>
            <person name="Young N.D."/>
        </authorList>
    </citation>
    <scope>NUCLEOTIDE SEQUENCE [LARGE SCALE GENOMIC DNA]</scope>
    <source>
        <strain evidence="5">Cs-k2</strain>
    </source>
</reference>
<keyword evidence="6" id="KW-1185">Reference proteome</keyword>
<feature type="compositionally biased region" description="Low complexity" evidence="4">
    <location>
        <begin position="9"/>
        <end position="20"/>
    </location>
</feature>
<keyword evidence="3" id="KW-0539">Nucleus</keyword>
<evidence type="ECO:0000313" key="5">
    <source>
        <dbReference type="EMBL" id="KAG5454398.1"/>
    </source>
</evidence>
<keyword evidence="2" id="KW-0804">Transcription</keyword>
<accession>A0A3R7CQ87</accession>
<dbReference type="SUPFAM" id="SSF50978">
    <property type="entry name" value="WD40 repeat-like"/>
    <property type="match status" value="1"/>
</dbReference>
<evidence type="ECO:0000256" key="2">
    <source>
        <dbReference type="ARBA" id="ARBA00023163"/>
    </source>
</evidence>
<feature type="region of interest" description="Disordered" evidence="4">
    <location>
        <begin position="913"/>
        <end position="932"/>
    </location>
</feature>